<dbReference type="EMBL" id="FLRB01000012">
    <property type="protein sequence ID" value="SBT21359.1"/>
    <property type="molecule type" value="Genomic_DNA"/>
</dbReference>
<dbReference type="PANTHER" id="PTHR13369:SF0">
    <property type="entry name" value="GLUTATHIONE S-TRANSFERASE C-TERMINAL DOMAIN-CONTAINING PROTEIN"/>
    <property type="match status" value="1"/>
</dbReference>
<gene>
    <name evidence="2" type="ORF">MGA5115_00391</name>
    <name evidence="3" type="ORF">MGA5116_01952</name>
</gene>
<evidence type="ECO:0000313" key="4">
    <source>
        <dbReference type="Proteomes" id="UP000092840"/>
    </source>
</evidence>
<keyword evidence="4" id="KW-1185">Reference proteome</keyword>
<evidence type="ECO:0000313" key="5">
    <source>
        <dbReference type="Proteomes" id="UP000092871"/>
    </source>
</evidence>
<dbReference type="AlphaFoldDB" id="A0A1C3JMG9"/>
<dbReference type="InterPro" id="IPR025714">
    <property type="entry name" value="Methyltranfer_dom"/>
</dbReference>
<proteinExistence type="predicted"/>
<dbReference type="OrthoDB" id="5298194at2"/>
<name>A0A1C3JMG9_9GAMM</name>
<evidence type="ECO:0000313" key="2">
    <source>
        <dbReference type="EMBL" id="SBT16311.1"/>
    </source>
</evidence>
<evidence type="ECO:0000313" key="3">
    <source>
        <dbReference type="EMBL" id="SBT21359.1"/>
    </source>
</evidence>
<dbReference type="Pfam" id="PF13679">
    <property type="entry name" value="Methyltransf_32"/>
    <property type="match status" value="1"/>
</dbReference>
<dbReference type="InterPro" id="IPR029063">
    <property type="entry name" value="SAM-dependent_MTases_sf"/>
</dbReference>
<reference evidence="2 5" key="2">
    <citation type="submission" date="2016-06" db="EMBL/GenBank/DDBJ databases">
        <authorList>
            <person name="Kjaerup R.B."/>
            <person name="Dalgaard T.S."/>
            <person name="Juul-Madsen H.R."/>
        </authorList>
    </citation>
    <scope>NUCLEOTIDE SEQUENCE [LARGE SCALE GENOMIC DNA]</scope>
    <source>
        <strain evidence="2 5">CECT 5115</strain>
    </source>
</reference>
<accession>A0A1C3JMG9</accession>
<organism evidence="2 5">
    <name type="scientific">Marinomonas gallaica</name>
    <dbReference type="NCBI Taxonomy" id="1806667"/>
    <lineage>
        <taxon>Bacteria</taxon>
        <taxon>Pseudomonadati</taxon>
        <taxon>Pseudomonadota</taxon>
        <taxon>Gammaproteobacteria</taxon>
        <taxon>Oceanospirillales</taxon>
        <taxon>Oceanospirillaceae</taxon>
        <taxon>Marinomonas</taxon>
    </lineage>
</organism>
<reference evidence="3 4" key="1">
    <citation type="submission" date="2016-06" db="EMBL/GenBank/DDBJ databases">
        <authorList>
            <person name="Rodrigo-Torres L."/>
            <person name="Arahal D.R."/>
        </authorList>
    </citation>
    <scope>NUCLEOTIDE SEQUENCE [LARGE SCALE GENOMIC DNA]</scope>
    <source>
        <strain evidence="3 4">CECT 5116</strain>
    </source>
</reference>
<dbReference type="RefSeq" id="WP_083202959.1">
    <property type="nucleotide sequence ID" value="NZ_FLRA01000002.1"/>
</dbReference>
<dbReference type="EMBL" id="FLRA01000002">
    <property type="protein sequence ID" value="SBT16311.1"/>
    <property type="molecule type" value="Genomic_DNA"/>
</dbReference>
<dbReference type="SUPFAM" id="SSF53335">
    <property type="entry name" value="S-adenosyl-L-methionine-dependent methyltransferases"/>
    <property type="match status" value="1"/>
</dbReference>
<feature type="domain" description="Methyltransferase" evidence="1">
    <location>
        <begin position="117"/>
        <end position="237"/>
    </location>
</feature>
<dbReference type="PANTHER" id="PTHR13369">
    <property type="match status" value="1"/>
</dbReference>
<sequence length="407" mass="46300">MRTLGKLYKILNTSKLLSHPSRYSELFQALDLWLLQHKHLWDVSSFHSVGWPWQTIEPDLCDWLSQLKACPTESTVEQALFDHIKGFKPFLFEWEALSYADLSLPPNYFSAGIKGRKWQQITAFSNRIEPISPVLEWCAGKGHLGKLLAYQHDVSIHSVEWQAELCEAGQKEAEQRQLSQHFTQVDVLKGEGKTALKSVKSAVALHACGDLHTTLIEQAIDAGVSYLAISPCCYHLTQHALYQPLSKHGQQARIQLSQENLKLAVKEVATAGQREQRLKRVELAYRLGFDSWQRKVTGNDGYLTIPSCPKSLLTQGFEVFSLWAAEQKALQTYASEIPFDGFEALGYLRSEHVKKVESISQYFRRPLELWLVLDRALRLQETSYHVTIESFCDKALTPRNLLVCASL</sequence>
<protein>
    <recommendedName>
        <fullName evidence="1">Methyltransferase domain-containing protein</fullName>
    </recommendedName>
</protein>
<dbReference type="Proteomes" id="UP000092871">
    <property type="component" value="Unassembled WGS sequence"/>
</dbReference>
<dbReference type="Proteomes" id="UP000092840">
    <property type="component" value="Unassembled WGS sequence"/>
</dbReference>
<evidence type="ECO:0000259" key="1">
    <source>
        <dbReference type="Pfam" id="PF13679"/>
    </source>
</evidence>